<dbReference type="RefSeq" id="XP_017979766.1">
    <property type="nucleotide sequence ID" value="XM_018124277.1"/>
</dbReference>
<sequence length="176" mass="19723">MDWDDLGASFSEELPDSIGNLEMEELDLSFCDFTGSIPSSLGSLTKITFLHLKFNNFEGQIPDVFGNFKKLIKLDFSFNNFHGLLPSSAFNNLLTNEEQFPRKTFQTIDLRSNSLQGPLPTPPQTIHHLFISENELTVEIPSGFCNITFPQVLNLSKNNLSGIIPKCLGNYDFVSV</sequence>
<evidence type="ECO:0000256" key="9">
    <source>
        <dbReference type="ARBA" id="ARBA00023180"/>
    </source>
</evidence>
<evidence type="ECO:0000313" key="11">
    <source>
        <dbReference type="RefSeq" id="XP_017979766.1"/>
    </source>
</evidence>
<dbReference type="GO" id="GO:0016020">
    <property type="term" value="C:membrane"/>
    <property type="evidence" value="ECO:0007669"/>
    <property type="project" value="UniProtKB-SubCell"/>
</dbReference>
<keyword evidence="4" id="KW-0732">Signal</keyword>
<dbReference type="Pfam" id="PF00560">
    <property type="entry name" value="LRR_1"/>
    <property type="match status" value="5"/>
</dbReference>
<dbReference type="Gene3D" id="3.80.10.10">
    <property type="entry name" value="Ribonuclease Inhibitor"/>
    <property type="match status" value="1"/>
</dbReference>
<keyword evidence="5" id="KW-0677">Repeat</keyword>
<evidence type="ECO:0000256" key="5">
    <source>
        <dbReference type="ARBA" id="ARBA00022737"/>
    </source>
</evidence>
<accession>A0AB32WPP8</accession>
<name>A0AB32WPP8_THECC</name>
<evidence type="ECO:0000256" key="1">
    <source>
        <dbReference type="ARBA" id="ARBA00004479"/>
    </source>
</evidence>
<evidence type="ECO:0000256" key="2">
    <source>
        <dbReference type="ARBA" id="ARBA00022614"/>
    </source>
</evidence>
<keyword evidence="8" id="KW-0675">Receptor</keyword>
<proteinExistence type="predicted"/>
<dbReference type="KEGG" id="tcc:108662744"/>
<evidence type="ECO:0000256" key="6">
    <source>
        <dbReference type="ARBA" id="ARBA00022989"/>
    </source>
</evidence>
<organism evidence="10 11">
    <name type="scientific">Theobroma cacao</name>
    <name type="common">Cacao</name>
    <name type="synonym">Cocoa</name>
    <dbReference type="NCBI Taxonomy" id="3641"/>
    <lineage>
        <taxon>Eukaryota</taxon>
        <taxon>Viridiplantae</taxon>
        <taxon>Streptophyta</taxon>
        <taxon>Embryophyta</taxon>
        <taxon>Tracheophyta</taxon>
        <taxon>Spermatophyta</taxon>
        <taxon>Magnoliopsida</taxon>
        <taxon>eudicotyledons</taxon>
        <taxon>Gunneridae</taxon>
        <taxon>Pentapetalae</taxon>
        <taxon>rosids</taxon>
        <taxon>malvids</taxon>
        <taxon>Malvales</taxon>
        <taxon>Malvaceae</taxon>
        <taxon>Byttnerioideae</taxon>
        <taxon>Theobroma</taxon>
    </lineage>
</organism>
<keyword evidence="2" id="KW-0433">Leucine-rich repeat</keyword>
<dbReference type="PANTHER" id="PTHR27000">
    <property type="entry name" value="LEUCINE-RICH REPEAT RECEPTOR-LIKE PROTEIN KINASE FAMILY PROTEIN-RELATED"/>
    <property type="match status" value="1"/>
</dbReference>
<dbReference type="AlphaFoldDB" id="A0AB32WPP8"/>
<dbReference type="Proteomes" id="UP000694886">
    <property type="component" value="Chromosome 7"/>
</dbReference>
<dbReference type="GeneID" id="108662744"/>
<evidence type="ECO:0000256" key="3">
    <source>
        <dbReference type="ARBA" id="ARBA00022692"/>
    </source>
</evidence>
<comment type="subcellular location">
    <subcellularLocation>
        <location evidence="1">Membrane</location>
        <topology evidence="1">Single-pass type I membrane protein</topology>
    </subcellularLocation>
</comment>
<keyword evidence="9" id="KW-0325">Glycoprotein</keyword>
<keyword evidence="7" id="KW-0472">Membrane</keyword>
<dbReference type="PANTHER" id="PTHR27000:SF679">
    <property type="entry name" value="OS01G0170300 PROTEIN"/>
    <property type="match status" value="1"/>
</dbReference>
<evidence type="ECO:0000256" key="8">
    <source>
        <dbReference type="ARBA" id="ARBA00023170"/>
    </source>
</evidence>
<protein>
    <submittedName>
        <fullName evidence="11">Probably inactive leucine-rich repeat receptor-like protein kinase At3g28040</fullName>
    </submittedName>
</protein>
<evidence type="ECO:0000256" key="7">
    <source>
        <dbReference type="ARBA" id="ARBA00023136"/>
    </source>
</evidence>
<dbReference type="SUPFAM" id="SSF52058">
    <property type="entry name" value="L domain-like"/>
    <property type="match status" value="1"/>
</dbReference>
<evidence type="ECO:0000313" key="10">
    <source>
        <dbReference type="Proteomes" id="UP000694886"/>
    </source>
</evidence>
<reference evidence="11" key="2">
    <citation type="submission" date="2025-08" db="UniProtKB">
        <authorList>
            <consortium name="RefSeq"/>
        </authorList>
    </citation>
    <scope>IDENTIFICATION</scope>
</reference>
<dbReference type="InterPro" id="IPR001611">
    <property type="entry name" value="Leu-rich_rpt"/>
</dbReference>
<reference evidence="10" key="1">
    <citation type="journal article" date="1997" name="Nucleic Acids Res.">
        <title>tRNAscan-SE: a program for improved detection of transfer RNA genes in genomic sequence.</title>
        <authorList>
            <person name="Lowe T.M."/>
            <person name="Eddy S.R."/>
        </authorList>
    </citation>
    <scope>NUCLEOTIDE SEQUENCE [LARGE SCALE GENOMIC DNA]</scope>
    <source>
        <strain evidence="10">r\B97-61/B2</strain>
    </source>
</reference>
<gene>
    <name evidence="11" type="primary">LOC108662744</name>
</gene>
<dbReference type="InterPro" id="IPR032675">
    <property type="entry name" value="LRR_dom_sf"/>
</dbReference>
<keyword evidence="3" id="KW-0812">Transmembrane</keyword>
<keyword evidence="6" id="KW-1133">Transmembrane helix</keyword>
<evidence type="ECO:0000256" key="4">
    <source>
        <dbReference type="ARBA" id="ARBA00022729"/>
    </source>
</evidence>
<dbReference type="Gramene" id="Tc07v2_t009080.1">
    <property type="protein sequence ID" value="Tc07v2_p009080.1"/>
    <property type="gene ID" value="Tc07v2_g009080"/>
</dbReference>